<dbReference type="AlphaFoldDB" id="A0A9P6LF88"/>
<dbReference type="OrthoDB" id="550575at2759"/>
<evidence type="ECO:0000313" key="2">
    <source>
        <dbReference type="EMBL" id="KAF9873899.1"/>
    </source>
</evidence>
<protein>
    <submittedName>
        <fullName evidence="2">Uncharacterized protein</fullName>
    </submittedName>
</protein>
<gene>
    <name evidence="2" type="ORF">CkaCkLH20_08633</name>
</gene>
<dbReference type="InterPro" id="IPR032675">
    <property type="entry name" value="LRR_dom_sf"/>
</dbReference>
<reference evidence="2" key="1">
    <citation type="submission" date="2020-03" db="EMBL/GenBank/DDBJ databases">
        <authorList>
            <person name="He L."/>
        </authorList>
    </citation>
    <scope>NUCLEOTIDE SEQUENCE</scope>
    <source>
        <strain evidence="2">CkLH20</strain>
    </source>
</reference>
<evidence type="ECO:0000256" key="1">
    <source>
        <dbReference type="SAM" id="MobiDB-lite"/>
    </source>
</evidence>
<sequence>MPPIRTPKSAPAKRAGGLGAFGFAPVDRTEALSRAAKSTPKAAAETSQSQGSPSRARAPARAKGEKKAHFENEVSYFNRFESRVGSSTKTISFGPDFRLTTGHLTRLLRCPDICKKLWHITMPFKDPDRGLIMSGNEGLRDPVLVALAEKCPALRTIKIPGTCSLSDEVYIALGKNCPNLTNLEIFAGNSCSSVDGRFFDELRENPSWAPKLKKIRMSMCDSDEWARKEKVVRAVKALTEVRDGVTVQFVNAEEERDYVFGGYDVSYTEVTYKNGKSTGSKTLYQFDLSDKMYDVFDSDY</sequence>
<evidence type="ECO:0000313" key="3">
    <source>
        <dbReference type="Proteomes" id="UP000781932"/>
    </source>
</evidence>
<reference evidence="2" key="2">
    <citation type="submission" date="2020-11" db="EMBL/GenBank/DDBJ databases">
        <title>Whole genome sequencing of Colletotrichum sp.</title>
        <authorList>
            <person name="Li H."/>
        </authorList>
    </citation>
    <scope>NUCLEOTIDE SEQUENCE</scope>
    <source>
        <strain evidence="2">CkLH20</strain>
    </source>
</reference>
<name>A0A9P6LF88_9PEZI</name>
<keyword evidence="3" id="KW-1185">Reference proteome</keyword>
<organism evidence="2 3">
    <name type="scientific">Colletotrichum karsti</name>
    <dbReference type="NCBI Taxonomy" id="1095194"/>
    <lineage>
        <taxon>Eukaryota</taxon>
        <taxon>Fungi</taxon>
        <taxon>Dikarya</taxon>
        <taxon>Ascomycota</taxon>
        <taxon>Pezizomycotina</taxon>
        <taxon>Sordariomycetes</taxon>
        <taxon>Hypocreomycetidae</taxon>
        <taxon>Glomerellales</taxon>
        <taxon>Glomerellaceae</taxon>
        <taxon>Colletotrichum</taxon>
        <taxon>Colletotrichum boninense species complex</taxon>
    </lineage>
</organism>
<dbReference type="Gene3D" id="3.80.10.10">
    <property type="entry name" value="Ribonuclease Inhibitor"/>
    <property type="match status" value="1"/>
</dbReference>
<dbReference type="GeneID" id="62164422"/>
<proteinExistence type="predicted"/>
<feature type="region of interest" description="Disordered" evidence="1">
    <location>
        <begin position="1"/>
        <end position="20"/>
    </location>
</feature>
<accession>A0A9P6LF88</accession>
<dbReference type="SUPFAM" id="SSF52047">
    <property type="entry name" value="RNI-like"/>
    <property type="match status" value="1"/>
</dbReference>
<dbReference type="EMBL" id="JAATWM020000029">
    <property type="protein sequence ID" value="KAF9873899.1"/>
    <property type="molecule type" value="Genomic_DNA"/>
</dbReference>
<comment type="caution">
    <text evidence="2">The sequence shown here is derived from an EMBL/GenBank/DDBJ whole genome shotgun (WGS) entry which is preliminary data.</text>
</comment>
<dbReference type="Proteomes" id="UP000781932">
    <property type="component" value="Unassembled WGS sequence"/>
</dbReference>
<feature type="region of interest" description="Disordered" evidence="1">
    <location>
        <begin position="32"/>
        <end position="65"/>
    </location>
</feature>
<dbReference type="RefSeq" id="XP_038743360.1">
    <property type="nucleotide sequence ID" value="XM_038891348.1"/>
</dbReference>